<evidence type="ECO:0000313" key="2">
    <source>
        <dbReference type="Proteomes" id="UP000037515"/>
    </source>
</evidence>
<protein>
    <recommendedName>
        <fullName evidence="3">Glycosyltransferase</fullName>
    </recommendedName>
</protein>
<dbReference type="SUPFAM" id="SSF53448">
    <property type="entry name" value="Nucleotide-diphospho-sugar transferases"/>
    <property type="match status" value="1"/>
</dbReference>
<keyword evidence="2" id="KW-1185">Reference proteome</keyword>
<gene>
    <name evidence="1" type="ORF">AKJ17_13315</name>
</gene>
<dbReference type="STRING" id="693.AKJ17_13315"/>
<evidence type="ECO:0008006" key="3">
    <source>
        <dbReference type="Google" id="ProtNLM"/>
    </source>
</evidence>
<accession>A0A0M0HLJ7</accession>
<proteinExistence type="predicted"/>
<dbReference type="InterPro" id="IPR029044">
    <property type="entry name" value="Nucleotide-diphossugar_trans"/>
</dbReference>
<name>A0A0M0HLJ7_VIBNE</name>
<evidence type="ECO:0000313" key="1">
    <source>
        <dbReference type="EMBL" id="KOO02901.1"/>
    </source>
</evidence>
<sequence>MKFIKRHLRNFKQERRALRKLDLTVESLVKKSFFHSRAMTSQDSLVASVPTATPTVVSLTTYSRRIHDVYLVIESIGLQTLKACKIVLWLDEKEFNLDTIPLSLQKQIERGLEVRFCKDLRSYKKLIPSLKEFPKADIITIDDDFLYPHDLIEQLTKAKASYPGHIIGTRAHTITFENGKVRPYKRWEYESSYTKNGLNTFLTTGAGTLFPAGLNYQALCQEESFMALAPSADDVWVNLMCIHNGIQRMKVHDDRSYSSRFLALESNQDMALNNKNVHDNQNDKQIEAVVNTYKIVFS</sequence>
<organism evidence="1 2">
    <name type="scientific">Vibrio nereis</name>
    <dbReference type="NCBI Taxonomy" id="693"/>
    <lineage>
        <taxon>Bacteria</taxon>
        <taxon>Pseudomonadati</taxon>
        <taxon>Pseudomonadota</taxon>
        <taxon>Gammaproteobacteria</taxon>
        <taxon>Vibrionales</taxon>
        <taxon>Vibrionaceae</taxon>
        <taxon>Vibrio</taxon>
    </lineage>
</organism>
<reference evidence="2" key="1">
    <citation type="submission" date="2015-08" db="EMBL/GenBank/DDBJ databases">
        <title>Vibrio galatheae sp. nov., a novel member of the Vibrionaceae family isolated from the Solomon Islands.</title>
        <authorList>
            <person name="Giubergia S."/>
            <person name="Machado H."/>
            <person name="Mateiu R.V."/>
            <person name="Gram L."/>
        </authorList>
    </citation>
    <scope>NUCLEOTIDE SEQUENCE [LARGE SCALE GENOMIC DNA]</scope>
    <source>
        <strain evidence="2">DSM 19584</strain>
    </source>
</reference>
<comment type="caution">
    <text evidence="1">The sequence shown here is derived from an EMBL/GenBank/DDBJ whole genome shotgun (WGS) entry which is preliminary data.</text>
</comment>
<dbReference type="RefSeq" id="WP_053396308.1">
    <property type="nucleotide sequence ID" value="NZ_LHPJ01000010.1"/>
</dbReference>
<dbReference type="PATRIC" id="fig|693.5.peg.2728"/>
<dbReference type="AlphaFoldDB" id="A0A0M0HLJ7"/>
<dbReference type="Proteomes" id="UP000037515">
    <property type="component" value="Unassembled WGS sequence"/>
</dbReference>
<dbReference type="OrthoDB" id="5465469at2"/>
<dbReference type="EMBL" id="LHPJ01000010">
    <property type="protein sequence ID" value="KOO02901.1"/>
    <property type="molecule type" value="Genomic_DNA"/>
</dbReference>